<accession>A0A923LUT3</accession>
<dbReference type="Pfam" id="PF04073">
    <property type="entry name" value="tRNA_edit"/>
    <property type="match status" value="1"/>
</dbReference>
<evidence type="ECO:0000313" key="3">
    <source>
        <dbReference type="EMBL" id="MBC5725529.1"/>
    </source>
</evidence>
<dbReference type="RefSeq" id="WP_147574186.1">
    <property type="nucleotide sequence ID" value="NZ_JACOPL010000007.1"/>
</dbReference>
<dbReference type="SUPFAM" id="SSF55826">
    <property type="entry name" value="YbaK/ProRS associated domain"/>
    <property type="match status" value="1"/>
</dbReference>
<feature type="domain" description="YbaK/aminoacyl-tRNA synthetase-associated" evidence="2">
    <location>
        <begin position="44"/>
        <end position="167"/>
    </location>
</feature>
<evidence type="ECO:0000256" key="1">
    <source>
        <dbReference type="ARBA" id="ARBA00010201"/>
    </source>
</evidence>
<dbReference type="Proteomes" id="UP000606499">
    <property type="component" value="Unassembled WGS sequence"/>
</dbReference>
<sequence length="184" mass="20261">MNEFTLDPTLYDGRPSDCSSRSAAEAACYDFLDGLGVPYRRADHSETPSIEACAAVEALLGAEICKNLFLCNRQKTQFYLLLMPGNKPFHTKDLTGQLGCSRLSFAGEEPMHELLGVTPGSVSVLGLLNDTENRVRLVIDRDVLQPEFFACHPCRNTSSLRIATADLTGRILPALRHEPDYVSL</sequence>
<dbReference type="CDD" id="cd04335">
    <property type="entry name" value="PrdX_deacylase"/>
    <property type="match status" value="1"/>
</dbReference>
<comment type="caution">
    <text evidence="3">The sequence shown here is derived from an EMBL/GenBank/DDBJ whole genome shotgun (WGS) entry which is preliminary data.</text>
</comment>
<evidence type="ECO:0000313" key="4">
    <source>
        <dbReference type="Proteomes" id="UP000606499"/>
    </source>
</evidence>
<dbReference type="PANTHER" id="PTHR31423:SF3">
    <property type="entry name" value="PROLYL-TRNA SYNTHETASE ASSOCIATED DOMAIN-CONTAINING PROTEIN 1-RELATED"/>
    <property type="match status" value="1"/>
</dbReference>
<comment type="similarity">
    <text evidence="1">Belongs to the PRORSD1 family.</text>
</comment>
<dbReference type="InterPro" id="IPR040285">
    <property type="entry name" value="ProX/PRXD1"/>
</dbReference>
<proteinExistence type="inferred from homology"/>
<name>A0A923LUT3_9FIRM</name>
<dbReference type="EMBL" id="JACOPL010000007">
    <property type="protein sequence ID" value="MBC5725529.1"/>
    <property type="molecule type" value="Genomic_DNA"/>
</dbReference>
<dbReference type="AlphaFoldDB" id="A0A923LUT3"/>
<gene>
    <name evidence="3" type="ORF">H8S45_08680</name>
</gene>
<evidence type="ECO:0000259" key="2">
    <source>
        <dbReference type="Pfam" id="PF04073"/>
    </source>
</evidence>
<dbReference type="PANTHER" id="PTHR31423">
    <property type="entry name" value="YBAK DOMAIN-CONTAINING PROTEIN"/>
    <property type="match status" value="1"/>
</dbReference>
<organism evidence="3 4">
    <name type="scientific">Agathobaculum faecis</name>
    <dbReference type="NCBI Taxonomy" id="2763013"/>
    <lineage>
        <taxon>Bacteria</taxon>
        <taxon>Bacillati</taxon>
        <taxon>Bacillota</taxon>
        <taxon>Clostridia</taxon>
        <taxon>Eubacteriales</taxon>
        <taxon>Butyricicoccaceae</taxon>
        <taxon>Agathobaculum</taxon>
    </lineage>
</organism>
<dbReference type="Gene3D" id="3.90.960.10">
    <property type="entry name" value="YbaK/aminoacyl-tRNA synthetase-associated domain"/>
    <property type="match status" value="1"/>
</dbReference>
<dbReference type="InterPro" id="IPR007214">
    <property type="entry name" value="YbaK/aa-tRNA-synth-assoc-dom"/>
</dbReference>
<protein>
    <submittedName>
        <fullName evidence="3">Prolyl-tRNA synthetase associated domain-containing protein</fullName>
    </submittedName>
</protein>
<reference evidence="3" key="1">
    <citation type="submission" date="2020-08" db="EMBL/GenBank/DDBJ databases">
        <title>Genome public.</title>
        <authorList>
            <person name="Liu C."/>
            <person name="Sun Q."/>
        </authorList>
    </citation>
    <scope>NUCLEOTIDE SEQUENCE</scope>
    <source>
        <strain evidence="3">NSJ-28</strain>
    </source>
</reference>
<keyword evidence="4" id="KW-1185">Reference proteome</keyword>
<dbReference type="InterPro" id="IPR036754">
    <property type="entry name" value="YbaK/aa-tRNA-synt-asso_dom_sf"/>
</dbReference>
<dbReference type="GO" id="GO:0002161">
    <property type="term" value="F:aminoacyl-tRNA deacylase activity"/>
    <property type="evidence" value="ECO:0007669"/>
    <property type="project" value="InterPro"/>
</dbReference>